<dbReference type="SMART" id="SM00513">
    <property type="entry name" value="SAP"/>
    <property type="match status" value="1"/>
</dbReference>
<dbReference type="GO" id="GO:0005634">
    <property type="term" value="C:nucleus"/>
    <property type="evidence" value="ECO:0007669"/>
    <property type="project" value="UniProtKB-SubCell"/>
</dbReference>
<evidence type="ECO:0000313" key="6">
    <source>
        <dbReference type="EMBL" id="CAC51087.1"/>
    </source>
</evidence>
<dbReference type="GO" id="GO:0006357">
    <property type="term" value="P:regulation of transcription by RNA polymerase II"/>
    <property type="evidence" value="ECO:0007669"/>
    <property type="project" value="TreeGrafter"/>
</dbReference>
<proteinExistence type="evidence at transcript level"/>
<dbReference type="AlphaFoldDB" id="Q95Z73"/>
<accession>Q95Z73</accession>
<reference evidence="6" key="1">
    <citation type="submission" date="2001-08" db="EMBL/GenBank/DDBJ databases">
        <title>Molecular characterisation of Ostertagia ostertagi L4 ES antigens.</title>
        <authorList>
            <person name="Geldhof P.B."/>
            <person name="Peelaers I."/>
            <person name="Vercauteren I."/>
            <person name="Claerebout E."/>
            <person name="Vercruysse J."/>
        </authorList>
    </citation>
    <scope>NUCLEOTIDE SEQUENCE</scope>
</reference>
<protein>
    <submittedName>
        <fullName evidence="6">ES protein</fullName>
    </submittedName>
</protein>
<dbReference type="InterPro" id="IPR051738">
    <property type="entry name" value="SAF_Modulators"/>
</dbReference>
<dbReference type="GO" id="GO:0043565">
    <property type="term" value="F:sequence-specific DNA binding"/>
    <property type="evidence" value="ECO:0007669"/>
    <property type="project" value="TreeGrafter"/>
</dbReference>
<evidence type="ECO:0000256" key="4">
    <source>
        <dbReference type="SAM" id="MobiDB-lite"/>
    </source>
</evidence>
<dbReference type="InterPro" id="IPR003034">
    <property type="entry name" value="SAP_dom"/>
</dbReference>
<feature type="compositionally biased region" description="Basic and acidic residues" evidence="4">
    <location>
        <begin position="119"/>
        <end position="133"/>
    </location>
</feature>
<dbReference type="GO" id="GO:0050684">
    <property type="term" value="P:regulation of mRNA processing"/>
    <property type="evidence" value="ECO:0007669"/>
    <property type="project" value="TreeGrafter"/>
</dbReference>
<feature type="non-terminal residue" evidence="6">
    <location>
        <position position="1"/>
    </location>
</feature>
<feature type="compositionally biased region" description="Polar residues" evidence="4">
    <location>
        <begin position="68"/>
        <end position="81"/>
    </location>
</feature>
<dbReference type="Gene3D" id="1.10.720.30">
    <property type="entry name" value="SAP domain"/>
    <property type="match status" value="1"/>
</dbReference>
<evidence type="ECO:0000256" key="3">
    <source>
        <dbReference type="ARBA" id="ARBA00023242"/>
    </source>
</evidence>
<evidence type="ECO:0000256" key="2">
    <source>
        <dbReference type="ARBA" id="ARBA00022884"/>
    </source>
</evidence>
<dbReference type="InterPro" id="IPR036361">
    <property type="entry name" value="SAP_dom_sf"/>
</dbReference>
<feature type="region of interest" description="Disordered" evidence="4">
    <location>
        <begin position="64"/>
        <end position="147"/>
    </location>
</feature>
<comment type="subcellular location">
    <subcellularLocation>
        <location evidence="1">Nucleus</location>
    </subcellularLocation>
</comment>
<evidence type="ECO:0000259" key="5">
    <source>
        <dbReference type="PROSITE" id="PS50800"/>
    </source>
</evidence>
<name>Q95Z73_OSTOS</name>
<dbReference type="EMBL" id="AJ315906">
    <property type="protein sequence ID" value="CAC51087.1"/>
    <property type="molecule type" value="mRNA"/>
</dbReference>
<dbReference type="PROSITE" id="PS50800">
    <property type="entry name" value="SAP"/>
    <property type="match status" value="1"/>
</dbReference>
<feature type="non-terminal residue" evidence="6">
    <location>
        <position position="147"/>
    </location>
</feature>
<dbReference type="Pfam" id="PF02037">
    <property type="entry name" value="SAP"/>
    <property type="match status" value="1"/>
</dbReference>
<keyword evidence="2" id="KW-0694">RNA-binding</keyword>
<dbReference type="SUPFAM" id="SSF68906">
    <property type="entry name" value="SAP domain"/>
    <property type="match status" value="1"/>
</dbReference>
<dbReference type="PANTHER" id="PTHR15683">
    <property type="entry name" value="SCAFFOLD ATTACHMENT FACTOR B-RELATED"/>
    <property type="match status" value="1"/>
</dbReference>
<feature type="compositionally biased region" description="Low complexity" evidence="4">
    <location>
        <begin position="135"/>
        <end position="147"/>
    </location>
</feature>
<feature type="domain" description="SAP" evidence="5">
    <location>
        <begin position="13"/>
        <end position="47"/>
    </location>
</feature>
<keyword evidence="3" id="KW-0539">Nucleus</keyword>
<sequence>LEMTDCVGEQKLLSELRVTELKQELEKRNLDKNGIKIILTDRLEKALLADGHDPATYLFRVNEPAVSSDANAKQMSPSATPMESADADGNLHISENGNAAGESHDDSAQMEIDTTSATNEKKTDDLNDSKELTIADDQTTAAATNDG</sequence>
<organism evidence="6">
    <name type="scientific">Ostertagia ostertagi</name>
    <name type="common">Brown stomach worm</name>
    <name type="synonym">Strongylus ostertagi</name>
    <dbReference type="NCBI Taxonomy" id="6317"/>
    <lineage>
        <taxon>Eukaryota</taxon>
        <taxon>Metazoa</taxon>
        <taxon>Ecdysozoa</taxon>
        <taxon>Nematoda</taxon>
        <taxon>Chromadorea</taxon>
        <taxon>Rhabditida</taxon>
        <taxon>Rhabditina</taxon>
        <taxon>Rhabditomorpha</taxon>
        <taxon>Strongyloidea</taxon>
        <taxon>Trichostrongylidae</taxon>
        <taxon>Ostertagia</taxon>
    </lineage>
</organism>
<evidence type="ECO:0000256" key="1">
    <source>
        <dbReference type="ARBA" id="ARBA00004123"/>
    </source>
</evidence>
<dbReference type="PANTHER" id="PTHR15683:SF8">
    <property type="entry name" value="SCAFFOLD ATTACHMENT FACTOR B, ISOFORM B"/>
    <property type="match status" value="1"/>
</dbReference>
<dbReference type="GO" id="GO:0003723">
    <property type="term" value="F:RNA binding"/>
    <property type="evidence" value="ECO:0007669"/>
    <property type="project" value="UniProtKB-KW"/>
</dbReference>